<dbReference type="SUPFAM" id="SSF47862">
    <property type="entry name" value="Saposin"/>
    <property type="match status" value="3"/>
</dbReference>
<feature type="domain" description="Saposin B-type" evidence="6">
    <location>
        <begin position="219"/>
        <end position="299"/>
    </location>
</feature>
<keyword evidence="3" id="KW-1015">Disulfide bond</keyword>
<dbReference type="Pfam" id="PF05184">
    <property type="entry name" value="SapB_1"/>
    <property type="match status" value="1"/>
</dbReference>
<sequence length="333" mass="36827">MAIRSVLWGVALVALVCIGSVAEGSHVNLGTVSRLAKFTRNEARVARINLCDTCLQLSQEAQMVLANPDTPKEVINVADQLVCSPLQPGLKKKCERMVDQYVPQAILELEALLGPDKLCFESGLCTAPALSAFEDERKSCMVCQDLATDALTYLENNKTRVEIVIALHLACAQLKELSKQCDLLVDMYTPRMMEQLENITPQEFCQMTKMCKPPKRVLASNDCATCQFVILELKIKLQDPQTQEKVLDVLMNGCNRVVNHVDECKALVVQYGPFVLANLDKILDSQAVCCKAGFCKSSICPQKAKLWTEMMTELLQKDSSLIELPQEGLVSAV</sequence>
<evidence type="ECO:0000256" key="5">
    <source>
        <dbReference type="SAM" id="SignalP"/>
    </source>
</evidence>
<gene>
    <name evidence="7" type="ORF">KC19_2G012700</name>
</gene>
<dbReference type="Gene3D" id="1.10.225.10">
    <property type="entry name" value="Saposin-like"/>
    <property type="match status" value="3"/>
</dbReference>
<dbReference type="InterPro" id="IPR008139">
    <property type="entry name" value="SaposinB_dom"/>
</dbReference>
<name>A0A8T0IQY2_CERPU</name>
<dbReference type="GO" id="GO:0004190">
    <property type="term" value="F:aspartic-type endopeptidase activity"/>
    <property type="evidence" value="ECO:0007669"/>
    <property type="project" value="UniProtKB-KW"/>
</dbReference>
<dbReference type="PANTHER" id="PTHR11480:SF3">
    <property type="entry name" value="BCDNA.GH08312"/>
    <property type="match status" value="1"/>
</dbReference>
<feature type="signal peptide" evidence="5">
    <location>
        <begin position="1"/>
        <end position="24"/>
    </location>
</feature>
<dbReference type="InterPro" id="IPR011001">
    <property type="entry name" value="Saposin-like"/>
</dbReference>
<reference evidence="7" key="1">
    <citation type="submission" date="2020-06" db="EMBL/GenBank/DDBJ databases">
        <title>WGS assembly of Ceratodon purpureus strain R40.</title>
        <authorList>
            <person name="Carey S.B."/>
            <person name="Jenkins J."/>
            <person name="Shu S."/>
            <person name="Lovell J.T."/>
            <person name="Sreedasyam A."/>
            <person name="Maumus F."/>
            <person name="Tiley G.P."/>
            <person name="Fernandez-Pozo N."/>
            <person name="Barry K."/>
            <person name="Chen C."/>
            <person name="Wang M."/>
            <person name="Lipzen A."/>
            <person name="Daum C."/>
            <person name="Saski C.A."/>
            <person name="Payton A.C."/>
            <person name="Mcbreen J.C."/>
            <person name="Conrad R.E."/>
            <person name="Kollar L.M."/>
            <person name="Olsson S."/>
            <person name="Huttunen S."/>
            <person name="Landis J.B."/>
            <person name="Wickett N.J."/>
            <person name="Johnson M.G."/>
            <person name="Rensing S.A."/>
            <person name="Grimwood J."/>
            <person name="Schmutz J."/>
            <person name="Mcdaniel S.F."/>
        </authorList>
    </citation>
    <scope>NUCLEOTIDE SEQUENCE</scope>
    <source>
        <strain evidence="7">R40</strain>
    </source>
</reference>
<feature type="domain" description="Saposin B-type" evidence="6">
    <location>
        <begin position="47"/>
        <end position="129"/>
    </location>
</feature>
<evidence type="ECO:0000313" key="8">
    <source>
        <dbReference type="Proteomes" id="UP000822688"/>
    </source>
</evidence>
<dbReference type="Proteomes" id="UP000822688">
    <property type="component" value="Chromosome 2"/>
</dbReference>
<dbReference type="PANTHER" id="PTHR11480">
    <property type="entry name" value="SAPOSIN-RELATED"/>
    <property type="match status" value="1"/>
</dbReference>
<dbReference type="GO" id="GO:0006629">
    <property type="term" value="P:lipid metabolic process"/>
    <property type="evidence" value="ECO:0007669"/>
    <property type="project" value="InterPro"/>
</dbReference>
<dbReference type="InterPro" id="IPR008138">
    <property type="entry name" value="SapB_2"/>
</dbReference>
<comment type="caution">
    <text evidence="7">The sequence shown here is derived from an EMBL/GenBank/DDBJ whole genome shotgun (WGS) entry which is preliminary data.</text>
</comment>
<dbReference type="OrthoDB" id="69496at2759"/>
<dbReference type="AlphaFoldDB" id="A0A8T0IQY2"/>
<keyword evidence="8" id="KW-1185">Reference proteome</keyword>
<dbReference type="SMART" id="SM00741">
    <property type="entry name" value="SapB"/>
    <property type="match status" value="3"/>
</dbReference>
<proteinExistence type="predicted"/>
<protein>
    <recommendedName>
        <fullName evidence="6">Saposin B-type domain-containing protein</fullName>
    </recommendedName>
</protein>
<keyword evidence="1" id="KW-0064">Aspartyl protease</keyword>
<keyword evidence="5" id="KW-0732">Signal</keyword>
<feature type="chain" id="PRO_5035785372" description="Saposin B-type domain-containing protein" evidence="5">
    <location>
        <begin position="25"/>
        <end position="333"/>
    </location>
</feature>
<evidence type="ECO:0000256" key="1">
    <source>
        <dbReference type="ARBA" id="ARBA00022750"/>
    </source>
</evidence>
<dbReference type="InterPro" id="IPR007856">
    <property type="entry name" value="SapB_1"/>
</dbReference>
<feature type="domain" description="Saposin B-type" evidence="6">
    <location>
        <begin position="136"/>
        <end position="215"/>
    </location>
</feature>
<keyword evidence="4" id="KW-0325">Glycoprotein</keyword>
<evidence type="ECO:0000256" key="3">
    <source>
        <dbReference type="ARBA" id="ARBA00023157"/>
    </source>
</evidence>
<dbReference type="PROSITE" id="PS50015">
    <property type="entry name" value="SAP_B"/>
    <property type="match status" value="3"/>
</dbReference>
<keyword evidence="1" id="KW-0378">Hydrolase</keyword>
<organism evidence="7 8">
    <name type="scientific">Ceratodon purpureus</name>
    <name type="common">Fire moss</name>
    <name type="synonym">Dicranum purpureum</name>
    <dbReference type="NCBI Taxonomy" id="3225"/>
    <lineage>
        <taxon>Eukaryota</taxon>
        <taxon>Viridiplantae</taxon>
        <taxon>Streptophyta</taxon>
        <taxon>Embryophyta</taxon>
        <taxon>Bryophyta</taxon>
        <taxon>Bryophytina</taxon>
        <taxon>Bryopsida</taxon>
        <taxon>Dicranidae</taxon>
        <taxon>Pseudoditrichales</taxon>
        <taxon>Ditrichaceae</taxon>
        <taxon>Ceratodon</taxon>
    </lineage>
</organism>
<dbReference type="InterPro" id="IPR051428">
    <property type="entry name" value="Sphingo_Act-Surfact_Prot"/>
</dbReference>
<accession>A0A8T0IQY2</accession>
<keyword evidence="2" id="KW-0865">Zymogen</keyword>
<dbReference type="Pfam" id="PF03489">
    <property type="entry name" value="SapB_2"/>
    <property type="match status" value="3"/>
</dbReference>
<evidence type="ECO:0000256" key="2">
    <source>
        <dbReference type="ARBA" id="ARBA00023145"/>
    </source>
</evidence>
<evidence type="ECO:0000256" key="4">
    <source>
        <dbReference type="ARBA" id="ARBA00023180"/>
    </source>
</evidence>
<evidence type="ECO:0000313" key="7">
    <source>
        <dbReference type="EMBL" id="KAG0585455.1"/>
    </source>
</evidence>
<dbReference type="EMBL" id="CM026422">
    <property type="protein sequence ID" value="KAG0585455.1"/>
    <property type="molecule type" value="Genomic_DNA"/>
</dbReference>
<evidence type="ECO:0000259" key="6">
    <source>
        <dbReference type="PROSITE" id="PS50015"/>
    </source>
</evidence>
<keyword evidence="1" id="KW-0645">Protease</keyword>